<name>A0A1M6T7L9_XYLRU</name>
<keyword evidence="1" id="KW-0732">Signal</keyword>
<dbReference type="Proteomes" id="UP000184130">
    <property type="component" value="Unassembled WGS sequence"/>
</dbReference>
<proteinExistence type="predicted"/>
<evidence type="ECO:0000313" key="3">
    <source>
        <dbReference type="Proteomes" id="UP000184130"/>
    </source>
</evidence>
<evidence type="ECO:0008006" key="4">
    <source>
        <dbReference type="Google" id="ProtNLM"/>
    </source>
</evidence>
<evidence type="ECO:0000256" key="1">
    <source>
        <dbReference type="SAM" id="SignalP"/>
    </source>
</evidence>
<accession>A0A1M6T7L9</accession>
<sequence length="176" mass="19738">MFFKRFYMALLFLFLVLLPSGFTSVCQAGSKNKDIMKECKKVCKQMKAEGWEVYGQKVSLEDALVNYYQMVADGNGEVETIIGKGEANSSNQAMTKAMHHLKVQYASMQKSNVSSEVNVKMTNDVSNSGAKSNVEFDSTFEQNVNQKIGTFKPDMILSRKKGDGKTEIQVYLIVKQ</sequence>
<feature type="signal peptide" evidence="1">
    <location>
        <begin position="1"/>
        <end position="28"/>
    </location>
</feature>
<protein>
    <recommendedName>
        <fullName evidence="4">Lipoprotein</fullName>
    </recommendedName>
</protein>
<gene>
    <name evidence="2" type="ORF">SAMN05216463_10550</name>
</gene>
<reference evidence="2 3" key="1">
    <citation type="submission" date="2016-11" db="EMBL/GenBank/DDBJ databases">
        <authorList>
            <person name="Jaros S."/>
            <person name="Januszkiewicz K."/>
            <person name="Wedrychowicz H."/>
        </authorList>
    </citation>
    <scope>NUCLEOTIDE SEQUENCE [LARGE SCALE GENOMIC DNA]</scope>
    <source>
        <strain evidence="2 3">KHT3</strain>
    </source>
</reference>
<evidence type="ECO:0000313" key="2">
    <source>
        <dbReference type="EMBL" id="SHK52839.1"/>
    </source>
</evidence>
<feature type="chain" id="PRO_5012612970" description="Lipoprotein" evidence="1">
    <location>
        <begin position="29"/>
        <end position="176"/>
    </location>
</feature>
<organism evidence="2 3">
    <name type="scientific">Xylanibacter ruminicola</name>
    <name type="common">Prevotella ruminicola</name>
    <dbReference type="NCBI Taxonomy" id="839"/>
    <lineage>
        <taxon>Bacteria</taxon>
        <taxon>Pseudomonadati</taxon>
        <taxon>Bacteroidota</taxon>
        <taxon>Bacteroidia</taxon>
        <taxon>Bacteroidales</taxon>
        <taxon>Prevotellaceae</taxon>
        <taxon>Xylanibacter</taxon>
    </lineage>
</organism>
<dbReference type="AlphaFoldDB" id="A0A1M6T7L9"/>
<dbReference type="EMBL" id="FRBD01000005">
    <property type="protein sequence ID" value="SHK52839.1"/>
    <property type="molecule type" value="Genomic_DNA"/>
</dbReference>